<dbReference type="OrthoDB" id="10047254at2759"/>
<sequence length="75" mass="8650">MSLPHEHKLTGHFKSQKIVERVSNNYYWSGYVRDMNDWCRKCDLCSSRKGSTKKAKANKRNYAAGDPMQGVVIDI</sequence>
<dbReference type="Gene3D" id="1.10.340.70">
    <property type="match status" value="1"/>
</dbReference>
<name>A0A9Q1H5W6_HOLLE</name>
<keyword evidence="3" id="KW-1185">Reference proteome</keyword>
<dbReference type="InterPro" id="IPR041588">
    <property type="entry name" value="Integrase_H2C2"/>
</dbReference>
<comment type="caution">
    <text evidence="2">The sequence shown here is derived from an EMBL/GenBank/DDBJ whole genome shotgun (WGS) entry which is preliminary data.</text>
</comment>
<dbReference type="AlphaFoldDB" id="A0A9Q1H5W6"/>
<protein>
    <recommendedName>
        <fullName evidence="1">Integrase zinc-binding domain-containing protein</fullName>
    </recommendedName>
</protein>
<evidence type="ECO:0000313" key="3">
    <source>
        <dbReference type="Proteomes" id="UP001152320"/>
    </source>
</evidence>
<evidence type="ECO:0000259" key="1">
    <source>
        <dbReference type="Pfam" id="PF17921"/>
    </source>
</evidence>
<evidence type="ECO:0000313" key="2">
    <source>
        <dbReference type="EMBL" id="KAJ8034424.1"/>
    </source>
</evidence>
<dbReference type="Proteomes" id="UP001152320">
    <property type="component" value="Chromosome 10"/>
</dbReference>
<reference evidence="2" key="1">
    <citation type="submission" date="2021-10" db="EMBL/GenBank/DDBJ databases">
        <title>Tropical sea cucumber genome reveals ecological adaptation and Cuvierian tubules defense mechanism.</title>
        <authorList>
            <person name="Chen T."/>
        </authorList>
    </citation>
    <scope>NUCLEOTIDE SEQUENCE</scope>
    <source>
        <strain evidence="2">Nanhai2018</strain>
        <tissue evidence="2">Muscle</tissue>
    </source>
</reference>
<gene>
    <name evidence="2" type="ORF">HOLleu_21256</name>
</gene>
<feature type="domain" description="Integrase zinc-binding" evidence="1">
    <location>
        <begin position="5"/>
        <end position="49"/>
    </location>
</feature>
<organism evidence="2 3">
    <name type="scientific">Holothuria leucospilota</name>
    <name type="common">Black long sea cucumber</name>
    <name type="synonym">Mertensiothuria leucospilota</name>
    <dbReference type="NCBI Taxonomy" id="206669"/>
    <lineage>
        <taxon>Eukaryota</taxon>
        <taxon>Metazoa</taxon>
        <taxon>Echinodermata</taxon>
        <taxon>Eleutherozoa</taxon>
        <taxon>Echinozoa</taxon>
        <taxon>Holothuroidea</taxon>
        <taxon>Aspidochirotacea</taxon>
        <taxon>Aspidochirotida</taxon>
        <taxon>Holothuriidae</taxon>
        <taxon>Holothuria</taxon>
    </lineage>
</organism>
<dbReference type="Pfam" id="PF17921">
    <property type="entry name" value="Integrase_H2C2"/>
    <property type="match status" value="1"/>
</dbReference>
<dbReference type="EMBL" id="JAIZAY010000010">
    <property type="protein sequence ID" value="KAJ8034424.1"/>
    <property type="molecule type" value="Genomic_DNA"/>
</dbReference>
<accession>A0A9Q1H5W6</accession>
<proteinExistence type="predicted"/>